<dbReference type="Proteomes" id="UP000243528">
    <property type="component" value="Unassembled WGS sequence"/>
</dbReference>
<reference evidence="1 2" key="1">
    <citation type="submission" date="2018-03" db="EMBL/GenBank/DDBJ databases">
        <title>Genomic Encyclopedia of Archaeal and Bacterial Type Strains, Phase II (KMG-II): from individual species to whole genera.</title>
        <authorList>
            <person name="Goeker M."/>
        </authorList>
    </citation>
    <scope>NUCLEOTIDE SEQUENCE [LARGE SCALE GENOMIC DNA]</scope>
    <source>
        <strain evidence="1 2">DSM 45211</strain>
    </source>
</reference>
<evidence type="ECO:0000313" key="2">
    <source>
        <dbReference type="Proteomes" id="UP000243528"/>
    </source>
</evidence>
<dbReference type="Gene3D" id="3.30.70.100">
    <property type="match status" value="1"/>
</dbReference>
<protein>
    <submittedName>
        <fullName evidence="1">Putative monooxygenase ydhR</fullName>
    </submittedName>
</protein>
<gene>
    <name evidence="1" type="ORF">CLV30_103187</name>
</gene>
<dbReference type="InterPro" id="IPR011008">
    <property type="entry name" value="Dimeric_a/b-barrel"/>
</dbReference>
<organism evidence="1 2">
    <name type="scientific">Haloactinopolyspora alba</name>
    <dbReference type="NCBI Taxonomy" id="648780"/>
    <lineage>
        <taxon>Bacteria</taxon>
        <taxon>Bacillati</taxon>
        <taxon>Actinomycetota</taxon>
        <taxon>Actinomycetes</taxon>
        <taxon>Jiangellales</taxon>
        <taxon>Jiangellaceae</taxon>
        <taxon>Haloactinopolyspora</taxon>
    </lineage>
</organism>
<dbReference type="RefSeq" id="WP_106536252.1">
    <property type="nucleotide sequence ID" value="NZ_ML142901.1"/>
</dbReference>
<proteinExistence type="predicted"/>
<sequence>MSAILFVRITSGLDAQEFERRLLERRPRFRDVPGLLQKVYGRDSSNGDVCGIYFFESRRALDAFRETELARTIPTAYDAVEVRPEVYEVLYSLRPEQGPFAESGPPADTTV</sequence>
<dbReference type="EMBL" id="PYGE01000003">
    <property type="protein sequence ID" value="PSL06032.1"/>
    <property type="molecule type" value="Genomic_DNA"/>
</dbReference>
<comment type="caution">
    <text evidence="1">The sequence shown here is derived from an EMBL/GenBank/DDBJ whole genome shotgun (WGS) entry which is preliminary data.</text>
</comment>
<name>A0A2P8E980_9ACTN</name>
<dbReference type="InterPro" id="IPR014910">
    <property type="entry name" value="YdhR"/>
</dbReference>
<dbReference type="OrthoDB" id="5196554at2"/>
<keyword evidence="1" id="KW-0560">Oxidoreductase</keyword>
<accession>A0A2P8E980</accession>
<keyword evidence="1" id="KW-0503">Monooxygenase</keyword>
<evidence type="ECO:0000313" key="1">
    <source>
        <dbReference type="EMBL" id="PSL06032.1"/>
    </source>
</evidence>
<dbReference type="SUPFAM" id="SSF54909">
    <property type="entry name" value="Dimeric alpha+beta barrel"/>
    <property type="match status" value="1"/>
</dbReference>
<dbReference type="Pfam" id="PF08803">
    <property type="entry name" value="ydhR"/>
    <property type="match status" value="1"/>
</dbReference>
<dbReference type="GO" id="GO:0004497">
    <property type="term" value="F:monooxygenase activity"/>
    <property type="evidence" value="ECO:0007669"/>
    <property type="project" value="UniProtKB-KW"/>
</dbReference>
<keyword evidence="2" id="KW-1185">Reference proteome</keyword>
<dbReference type="AlphaFoldDB" id="A0A2P8E980"/>